<organism evidence="6 7">
    <name type="scientific">Bacillus stercoris</name>
    <dbReference type="NCBI Taxonomy" id="2054641"/>
    <lineage>
        <taxon>Bacteria</taxon>
        <taxon>Bacillati</taxon>
        <taxon>Bacillota</taxon>
        <taxon>Bacilli</taxon>
        <taxon>Bacillales</taxon>
        <taxon>Bacillaceae</taxon>
        <taxon>Bacillus</taxon>
    </lineage>
</organism>
<evidence type="ECO:0000313" key="7">
    <source>
        <dbReference type="Proteomes" id="UP001177898"/>
    </source>
</evidence>
<comment type="caution">
    <text evidence="6">The sequence shown here is derived from an EMBL/GenBank/DDBJ whole genome shotgun (WGS) entry which is preliminary data.</text>
</comment>
<dbReference type="Pfam" id="PF13535">
    <property type="entry name" value="ATP-grasp_4"/>
    <property type="match status" value="1"/>
</dbReference>
<accession>A0ABU0VAR8</accession>
<dbReference type="InterPro" id="IPR011761">
    <property type="entry name" value="ATP-grasp"/>
</dbReference>
<evidence type="ECO:0000256" key="3">
    <source>
        <dbReference type="ARBA" id="ARBA00022840"/>
    </source>
</evidence>
<keyword evidence="7" id="KW-1185">Reference proteome</keyword>
<feature type="domain" description="ATP-grasp" evidence="5">
    <location>
        <begin position="105"/>
        <end position="301"/>
    </location>
</feature>
<evidence type="ECO:0000256" key="1">
    <source>
        <dbReference type="ARBA" id="ARBA00022598"/>
    </source>
</evidence>
<dbReference type="PANTHER" id="PTHR43585:SF2">
    <property type="entry name" value="ATP-GRASP ENZYME FSQD"/>
    <property type="match status" value="1"/>
</dbReference>
<sequence>MDKVLIILGASEFGVTAARKLGFKVIVVIPKSTNISSKITEQVDYIVTVNSLEDADEIFEKIIGYENIGLVLSFTELGLKAACIISERLNLPTNSTKAIEYTRNKSLMRETFLKNDTLKLNYKAGVIEEFQQDDLPLKTPFIIKPLDGYGSKNISYIENQEEWTRWHLKNKSDYDTEWIAEPYIEGPEYSIETISSEGNHFIIGITEKDTTGKPNFIETGHSVPASLSQEVYKQIVQATKESLTLIGIKYGPSHIEVKWDSKKNHIIIIEMHTRPGGDYIPFLHLLSTGIDQYEIGIRSYFDPSVLEMVMPKKIKHSSIKFLTFRAGMLLSKGFVDKISNENIIDWDIYYNIGETVIKTTDSYSRGGHIIVSSNSKESNKELFSFFEKKLHIKII</sequence>
<reference evidence="6" key="1">
    <citation type="submission" date="2023-08" db="EMBL/GenBank/DDBJ databases">
        <title>Functional annotation and safety assessment of Bacillus stercoris.</title>
        <authorList>
            <person name="Pandit N.T."/>
            <person name="Ahir S.V."/>
            <person name="Chauhan D.A."/>
            <person name="Bose A."/>
            <person name="Dunlap C."/>
            <person name="Doshi J.A."/>
        </authorList>
    </citation>
    <scope>NUCLEOTIDE SEQUENCE</scope>
    <source>
        <strain evidence="6">ZBMF30</strain>
    </source>
</reference>
<evidence type="ECO:0000259" key="5">
    <source>
        <dbReference type="PROSITE" id="PS50975"/>
    </source>
</evidence>
<keyword evidence="3 4" id="KW-0067">ATP-binding</keyword>
<dbReference type="InterPro" id="IPR052032">
    <property type="entry name" value="ATP-dep_AA_Ligase"/>
</dbReference>
<evidence type="ECO:0000256" key="2">
    <source>
        <dbReference type="ARBA" id="ARBA00022741"/>
    </source>
</evidence>
<dbReference type="EMBL" id="JAVCYS010000006">
    <property type="protein sequence ID" value="MDQ1854001.1"/>
    <property type="molecule type" value="Genomic_DNA"/>
</dbReference>
<dbReference type="RefSeq" id="WP_151257637.1">
    <property type="nucleotide sequence ID" value="NZ_JAVCYS010000006.1"/>
</dbReference>
<proteinExistence type="predicted"/>
<dbReference type="Gene3D" id="3.40.50.20">
    <property type="match status" value="1"/>
</dbReference>
<evidence type="ECO:0000313" key="6">
    <source>
        <dbReference type="EMBL" id="MDQ1854001.1"/>
    </source>
</evidence>
<dbReference type="PANTHER" id="PTHR43585">
    <property type="entry name" value="FUMIPYRROLE BIOSYNTHESIS PROTEIN C"/>
    <property type="match status" value="1"/>
</dbReference>
<evidence type="ECO:0000256" key="4">
    <source>
        <dbReference type="PROSITE-ProRule" id="PRU00409"/>
    </source>
</evidence>
<keyword evidence="2 4" id="KW-0547">Nucleotide-binding</keyword>
<dbReference type="SUPFAM" id="SSF56059">
    <property type="entry name" value="Glutathione synthetase ATP-binding domain-like"/>
    <property type="match status" value="1"/>
</dbReference>
<protein>
    <submittedName>
        <fullName evidence="6">ATP-grasp domain-containing protein</fullName>
    </submittedName>
</protein>
<gene>
    <name evidence="6" type="ORF">RAQ16_16860</name>
</gene>
<dbReference type="Proteomes" id="UP001177898">
    <property type="component" value="Unassembled WGS sequence"/>
</dbReference>
<dbReference type="Gene3D" id="3.30.470.20">
    <property type="entry name" value="ATP-grasp fold, B domain"/>
    <property type="match status" value="1"/>
</dbReference>
<keyword evidence="1" id="KW-0436">Ligase</keyword>
<name>A0ABU0VAR8_9BACI</name>
<dbReference type="PROSITE" id="PS50975">
    <property type="entry name" value="ATP_GRASP"/>
    <property type="match status" value="1"/>
</dbReference>